<dbReference type="Proteomes" id="UP000620104">
    <property type="component" value="Unassembled WGS sequence"/>
</dbReference>
<evidence type="ECO:0000256" key="1">
    <source>
        <dbReference type="SAM" id="MobiDB-lite"/>
    </source>
</evidence>
<dbReference type="EMBL" id="BLZA01000048">
    <property type="protein sequence ID" value="GHJ89587.1"/>
    <property type="molecule type" value="Genomic_DNA"/>
</dbReference>
<accession>A0A8H3TYS1</accession>
<feature type="region of interest" description="Disordered" evidence="1">
    <location>
        <begin position="1"/>
        <end position="122"/>
    </location>
</feature>
<dbReference type="AlphaFoldDB" id="A0A8H3TYS1"/>
<name>A0A8H3TYS1_9TREE</name>
<proteinExistence type="predicted"/>
<keyword evidence="2" id="KW-0812">Transmembrane</keyword>
<protein>
    <submittedName>
        <fullName evidence="3">Uncharacterized protein</fullName>
    </submittedName>
</protein>
<feature type="compositionally biased region" description="Pro residues" evidence="1">
    <location>
        <begin position="11"/>
        <end position="25"/>
    </location>
</feature>
<comment type="caution">
    <text evidence="3">The sequence shown here is derived from an EMBL/GenBank/DDBJ whole genome shotgun (WGS) entry which is preliminary data.</text>
</comment>
<evidence type="ECO:0000256" key="2">
    <source>
        <dbReference type="SAM" id="Phobius"/>
    </source>
</evidence>
<keyword evidence="4" id="KW-1185">Reference proteome</keyword>
<feature type="compositionally biased region" description="Low complexity" evidence="1">
    <location>
        <begin position="26"/>
        <end position="39"/>
    </location>
</feature>
<sequence>MPPLLKRQTGPPAPPPVLSSPPPSPETTTPLEPLAEPSTKGFLASLFGDTEPETQPPPRSSDIPADDPPTSPSTTRYNPPPLETYTPQPIEPDSATAWAAPSATGTSTPRPSATYREPVPTDDRTMREKYDIFKQNCVIDASWDDFAILVGLTAAILLFIFFKKLFQKARSKPSATATPPSSDK</sequence>
<organism evidence="3 4">
    <name type="scientific">Naganishia liquefaciens</name>
    <dbReference type="NCBI Taxonomy" id="104408"/>
    <lineage>
        <taxon>Eukaryota</taxon>
        <taxon>Fungi</taxon>
        <taxon>Dikarya</taxon>
        <taxon>Basidiomycota</taxon>
        <taxon>Agaricomycotina</taxon>
        <taxon>Tremellomycetes</taxon>
        <taxon>Filobasidiales</taxon>
        <taxon>Filobasidiaceae</taxon>
        <taxon>Naganishia</taxon>
    </lineage>
</organism>
<evidence type="ECO:0000313" key="4">
    <source>
        <dbReference type="Proteomes" id="UP000620104"/>
    </source>
</evidence>
<evidence type="ECO:0000313" key="3">
    <source>
        <dbReference type="EMBL" id="GHJ89587.1"/>
    </source>
</evidence>
<keyword evidence="2" id="KW-1133">Transmembrane helix</keyword>
<feature type="transmembrane region" description="Helical" evidence="2">
    <location>
        <begin position="146"/>
        <end position="162"/>
    </location>
</feature>
<reference evidence="3" key="1">
    <citation type="submission" date="2020-07" db="EMBL/GenBank/DDBJ databases">
        <title>Draft Genome Sequence of a Deep-Sea Yeast, Naganishia (Cryptococcus) liquefaciens strain N6.</title>
        <authorList>
            <person name="Han Y.W."/>
            <person name="Kajitani R."/>
            <person name="Morimoto H."/>
            <person name="Parhat M."/>
            <person name="Tsubouchi H."/>
            <person name="Bakenova O."/>
            <person name="Ogata M."/>
            <person name="Argunhan B."/>
            <person name="Aoki R."/>
            <person name="Kajiwara S."/>
            <person name="Itoh T."/>
            <person name="Iwasaki H."/>
        </authorList>
    </citation>
    <scope>NUCLEOTIDE SEQUENCE</scope>
    <source>
        <strain evidence="3">N6</strain>
    </source>
</reference>
<gene>
    <name evidence="3" type="ORF">NliqN6_5989</name>
</gene>
<keyword evidence="2" id="KW-0472">Membrane</keyword>